<protein>
    <recommendedName>
        <fullName evidence="6">Protein CutA homolog</fullName>
    </recommendedName>
</protein>
<evidence type="ECO:0008006" key="6">
    <source>
        <dbReference type="Google" id="ProtNLM"/>
    </source>
</evidence>
<comment type="caution">
    <text evidence="4">The sequence shown here is derived from an EMBL/GenBank/DDBJ whole genome shotgun (WGS) entry which is preliminary data.</text>
</comment>
<name>A0ABN9CV31_9NEOB</name>
<evidence type="ECO:0000256" key="3">
    <source>
        <dbReference type="SAM" id="Phobius"/>
    </source>
</evidence>
<dbReference type="Pfam" id="PF03091">
    <property type="entry name" value="CutA1"/>
    <property type="match status" value="1"/>
</dbReference>
<keyword evidence="3" id="KW-1133">Transmembrane helix</keyword>
<dbReference type="EMBL" id="CATNWA010012770">
    <property type="protein sequence ID" value="CAI9564035.1"/>
    <property type="molecule type" value="Genomic_DNA"/>
</dbReference>
<dbReference type="InterPro" id="IPR015867">
    <property type="entry name" value="N-reg_PII/ATP_PRibTrfase_C"/>
</dbReference>
<comment type="subunit">
    <text evidence="2">Homotrimer.</text>
</comment>
<dbReference type="PANTHER" id="PTHR23419:SF2">
    <property type="entry name" value="CUTA DIVALENT CATION TOLERANCE HOMOLOG-LIKE"/>
    <property type="match status" value="1"/>
</dbReference>
<organism evidence="4 5">
    <name type="scientific">Staurois parvus</name>
    <dbReference type="NCBI Taxonomy" id="386267"/>
    <lineage>
        <taxon>Eukaryota</taxon>
        <taxon>Metazoa</taxon>
        <taxon>Chordata</taxon>
        <taxon>Craniata</taxon>
        <taxon>Vertebrata</taxon>
        <taxon>Euteleostomi</taxon>
        <taxon>Amphibia</taxon>
        <taxon>Batrachia</taxon>
        <taxon>Anura</taxon>
        <taxon>Neobatrachia</taxon>
        <taxon>Ranoidea</taxon>
        <taxon>Ranidae</taxon>
        <taxon>Staurois</taxon>
    </lineage>
</organism>
<comment type="similarity">
    <text evidence="1">Belongs to the CutA family.</text>
</comment>
<accession>A0ABN9CV31</accession>
<gene>
    <name evidence="4" type="ORF">SPARVUS_LOCUS5839687</name>
</gene>
<feature type="transmembrane region" description="Helical" evidence="3">
    <location>
        <begin position="15"/>
        <end position="33"/>
    </location>
</feature>
<reference evidence="4" key="1">
    <citation type="submission" date="2023-05" db="EMBL/GenBank/DDBJ databases">
        <authorList>
            <person name="Stuckert A."/>
        </authorList>
    </citation>
    <scope>NUCLEOTIDE SEQUENCE</scope>
</reference>
<proteinExistence type="inferred from homology"/>
<evidence type="ECO:0000313" key="5">
    <source>
        <dbReference type="Proteomes" id="UP001162483"/>
    </source>
</evidence>
<dbReference type="InterPro" id="IPR004323">
    <property type="entry name" value="Ion_tolerance_CutA"/>
</dbReference>
<dbReference type="Gene3D" id="3.30.70.120">
    <property type="match status" value="1"/>
</dbReference>
<dbReference type="InterPro" id="IPR011322">
    <property type="entry name" value="N-reg_PII-like_a/b"/>
</dbReference>
<dbReference type="Proteomes" id="UP001162483">
    <property type="component" value="Unassembled WGS sequence"/>
</dbReference>
<keyword evidence="3" id="KW-0812">Transmembrane</keyword>
<sequence>MTGCWSPSQNWHRPGWMIVLLLMTGSCLLFPVFKSILCHIHAAVTGGYISGSHSLAFINCPNDQVAKDIARGILEKKLAASVNIMPKSSSLYIWKGEIEESTEVLLIAKTRTAEINELSGYVRYIHPFETPDFLTVPIGDGNTDYFRWIEDVMSEK</sequence>
<dbReference type="SUPFAM" id="SSF54913">
    <property type="entry name" value="GlnB-like"/>
    <property type="match status" value="1"/>
</dbReference>
<evidence type="ECO:0000313" key="4">
    <source>
        <dbReference type="EMBL" id="CAI9564035.1"/>
    </source>
</evidence>
<dbReference type="PANTHER" id="PTHR23419">
    <property type="entry name" value="DIVALENT CATION TOLERANCE CUTA-RELATED"/>
    <property type="match status" value="1"/>
</dbReference>
<evidence type="ECO:0000256" key="1">
    <source>
        <dbReference type="ARBA" id="ARBA00010169"/>
    </source>
</evidence>
<evidence type="ECO:0000256" key="2">
    <source>
        <dbReference type="ARBA" id="ARBA00011233"/>
    </source>
</evidence>
<keyword evidence="3" id="KW-0472">Membrane</keyword>
<keyword evidence="5" id="KW-1185">Reference proteome</keyword>